<dbReference type="Pfam" id="PF03972">
    <property type="entry name" value="MmgE_PrpD_N"/>
    <property type="match status" value="1"/>
</dbReference>
<protein>
    <submittedName>
        <fullName evidence="4">MmgE/Prp family protein</fullName>
    </submittedName>
</protein>
<dbReference type="Pfam" id="PF19305">
    <property type="entry name" value="MmgE_PrpD_C"/>
    <property type="match status" value="1"/>
</dbReference>
<evidence type="ECO:0000259" key="3">
    <source>
        <dbReference type="Pfam" id="PF19305"/>
    </source>
</evidence>
<dbReference type="PANTHER" id="PTHR16943:SF8">
    <property type="entry name" value="2-METHYLCITRATE DEHYDRATASE"/>
    <property type="match status" value="1"/>
</dbReference>
<name>A0A8J3DW25_9RHOB</name>
<dbReference type="InterPro" id="IPR042188">
    <property type="entry name" value="MmgE/PrpD_sf_2"/>
</dbReference>
<dbReference type="InterPro" id="IPR036148">
    <property type="entry name" value="MmgE/PrpD_sf"/>
</dbReference>
<dbReference type="PANTHER" id="PTHR16943">
    <property type="entry name" value="2-METHYLCITRATE DEHYDRATASE-RELATED"/>
    <property type="match status" value="1"/>
</dbReference>
<proteinExistence type="inferred from homology"/>
<dbReference type="SUPFAM" id="SSF103378">
    <property type="entry name" value="2-methylcitrate dehydratase PrpD"/>
    <property type="match status" value="1"/>
</dbReference>
<evidence type="ECO:0000313" key="5">
    <source>
        <dbReference type="Proteomes" id="UP000602745"/>
    </source>
</evidence>
<organism evidence="4 5">
    <name type="scientific">Agaricicola taiwanensis</name>
    <dbReference type="NCBI Taxonomy" id="591372"/>
    <lineage>
        <taxon>Bacteria</taxon>
        <taxon>Pseudomonadati</taxon>
        <taxon>Pseudomonadota</taxon>
        <taxon>Alphaproteobacteria</taxon>
        <taxon>Rhodobacterales</taxon>
        <taxon>Paracoccaceae</taxon>
        <taxon>Agaricicola</taxon>
    </lineage>
</organism>
<feature type="domain" description="MmgE/PrpD C-terminal" evidence="3">
    <location>
        <begin position="281"/>
        <end position="438"/>
    </location>
</feature>
<feature type="domain" description="MmgE/PrpD N-terminal" evidence="2">
    <location>
        <begin position="19"/>
        <end position="256"/>
    </location>
</feature>
<dbReference type="InterPro" id="IPR045337">
    <property type="entry name" value="MmgE_PrpD_C"/>
</dbReference>
<dbReference type="RefSeq" id="WP_188409905.1">
    <property type="nucleotide sequence ID" value="NZ_BMCP01000002.1"/>
</dbReference>
<dbReference type="GO" id="GO:0016829">
    <property type="term" value="F:lyase activity"/>
    <property type="evidence" value="ECO:0007669"/>
    <property type="project" value="InterPro"/>
</dbReference>
<dbReference type="InterPro" id="IPR042183">
    <property type="entry name" value="MmgE/PrpD_sf_1"/>
</dbReference>
<evidence type="ECO:0000256" key="1">
    <source>
        <dbReference type="ARBA" id="ARBA00006174"/>
    </source>
</evidence>
<dbReference type="Proteomes" id="UP000602745">
    <property type="component" value="Unassembled WGS sequence"/>
</dbReference>
<dbReference type="AlphaFoldDB" id="A0A8J3DW25"/>
<accession>A0A8J3DW25</accession>
<dbReference type="InterPro" id="IPR005656">
    <property type="entry name" value="MmgE_PrpD"/>
</dbReference>
<keyword evidence="5" id="KW-1185">Reference proteome</keyword>
<evidence type="ECO:0000259" key="2">
    <source>
        <dbReference type="Pfam" id="PF03972"/>
    </source>
</evidence>
<dbReference type="Gene3D" id="3.30.1330.120">
    <property type="entry name" value="2-methylcitrate dehydratase PrpD"/>
    <property type="match status" value="1"/>
</dbReference>
<dbReference type="EMBL" id="BMCP01000002">
    <property type="protein sequence ID" value="GGE45541.1"/>
    <property type="molecule type" value="Genomic_DNA"/>
</dbReference>
<dbReference type="Gene3D" id="1.10.4100.10">
    <property type="entry name" value="2-methylcitrate dehydratase PrpD"/>
    <property type="match status" value="1"/>
</dbReference>
<reference evidence="4" key="1">
    <citation type="journal article" date="2014" name="Int. J. Syst. Evol. Microbiol.">
        <title>Complete genome sequence of Corynebacterium casei LMG S-19264T (=DSM 44701T), isolated from a smear-ripened cheese.</title>
        <authorList>
            <consortium name="US DOE Joint Genome Institute (JGI-PGF)"/>
            <person name="Walter F."/>
            <person name="Albersmeier A."/>
            <person name="Kalinowski J."/>
            <person name="Ruckert C."/>
        </authorList>
    </citation>
    <scope>NUCLEOTIDE SEQUENCE</scope>
    <source>
        <strain evidence="4">CCM 7684</strain>
    </source>
</reference>
<comment type="caution">
    <text evidence="4">The sequence shown here is derived from an EMBL/GenBank/DDBJ whole genome shotgun (WGS) entry which is preliminary data.</text>
</comment>
<reference evidence="4" key="2">
    <citation type="submission" date="2020-09" db="EMBL/GenBank/DDBJ databases">
        <authorList>
            <person name="Sun Q."/>
            <person name="Sedlacek I."/>
        </authorList>
    </citation>
    <scope>NUCLEOTIDE SEQUENCE</scope>
    <source>
        <strain evidence="4">CCM 7684</strain>
    </source>
</reference>
<sequence>MLERTQAAATAEPDFAFTLAEFASSLTLDALPPDVIAAAKTNIFDTLACAVAGTSAPVVAETLELVREWGGAGQATVVGFGDRVPAHHAAWINGTIAHARDYDDTHDEAVLHAGVSVVPAALAAAELSGTATGADVLAGVVAGLETVCRLGVATSIGIIESGYMYTSLFGHFGATVAAARVLRLDRAQTINAIGIGYSQVAGNHQVTRDAALTKRMQPGFAAKAALVSAQLARKGVRGVQHSFDGLDGFLRVYLRGLFDSGRLRDDLGTRFEFLNLSYKPYPCCRFDHTAIDAALAAKAAGVEAAAIRRVEVGVNRQAYQAVCTPVEIRKAPRTIVEAQFSIPFTVAAALVDGELKLSHLTDEGLQRADILALAARVDGVVDDEIERDWSRNISPARVRIELTDGRMIEERVDRPRGGADNPMGVADFDRKMNDCLTFAAIPLHADATARLREAVEHLGDAPDIASLLAPVCR</sequence>
<gene>
    <name evidence="4" type="ORF">GCM10007276_23450</name>
</gene>
<dbReference type="InterPro" id="IPR045336">
    <property type="entry name" value="MmgE_PrpD_N"/>
</dbReference>
<evidence type="ECO:0000313" key="4">
    <source>
        <dbReference type="EMBL" id="GGE45541.1"/>
    </source>
</evidence>
<comment type="similarity">
    <text evidence="1">Belongs to the PrpD family.</text>
</comment>